<evidence type="ECO:0000259" key="1">
    <source>
        <dbReference type="Pfam" id="PF04296"/>
    </source>
</evidence>
<dbReference type="InterPro" id="IPR035931">
    <property type="entry name" value="YlxR-like_sf"/>
</dbReference>
<evidence type="ECO:0000313" key="2">
    <source>
        <dbReference type="EMBL" id="QQG65498.1"/>
    </source>
</evidence>
<organism evidence="2 3">
    <name type="scientific">Desulfobulbus oligotrophicus</name>
    <dbReference type="NCBI Taxonomy" id="1909699"/>
    <lineage>
        <taxon>Bacteria</taxon>
        <taxon>Pseudomonadati</taxon>
        <taxon>Thermodesulfobacteriota</taxon>
        <taxon>Desulfobulbia</taxon>
        <taxon>Desulfobulbales</taxon>
        <taxon>Desulfobulbaceae</taxon>
        <taxon>Desulfobulbus</taxon>
    </lineage>
</organism>
<dbReference type="Gene3D" id="3.30.1230.10">
    <property type="entry name" value="YlxR-like"/>
    <property type="match status" value="1"/>
</dbReference>
<reference evidence="2 3" key="1">
    <citation type="submission" date="2020-05" db="EMBL/GenBank/DDBJ databases">
        <title>Complete genome of Desulfobulbus oligotrophicus.</title>
        <authorList>
            <person name="Podar M."/>
        </authorList>
    </citation>
    <scope>NUCLEOTIDE SEQUENCE [LARGE SCALE GENOMIC DNA]</scope>
    <source>
        <strain evidence="2 3">Prop6</strain>
    </source>
</reference>
<dbReference type="InterPro" id="IPR007393">
    <property type="entry name" value="YlxR_dom"/>
</dbReference>
<keyword evidence="3" id="KW-1185">Reference proteome</keyword>
<evidence type="ECO:0000313" key="3">
    <source>
        <dbReference type="Proteomes" id="UP000596092"/>
    </source>
</evidence>
<dbReference type="EMBL" id="CP054140">
    <property type="protein sequence ID" value="QQG65498.1"/>
    <property type="molecule type" value="Genomic_DNA"/>
</dbReference>
<proteinExistence type="predicted"/>
<dbReference type="AlphaFoldDB" id="A0A7T6AQA1"/>
<gene>
    <name evidence="2" type="ORF">HP555_06265</name>
</gene>
<protein>
    <submittedName>
        <fullName evidence="2">DUF448 domain-containing protein</fullName>
    </submittedName>
</protein>
<dbReference type="KEGG" id="dog:HP555_06265"/>
<feature type="domain" description="YlxR" evidence="1">
    <location>
        <begin position="4"/>
        <end position="61"/>
    </location>
</feature>
<dbReference type="SUPFAM" id="SSF64376">
    <property type="entry name" value="YlxR-like"/>
    <property type="match status" value="1"/>
</dbReference>
<name>A0A7T6AQA1_9BACT</name>
<dbReference type="Pfam" id="PF04296">
    <property type="entry name" value="YlxR"/>
    <property type="match status" value="1"/>
</dbReference>
<dbReference type="Proteomes" id="UP000596092">
    <property type="component" value="Chromosome"/>
</dbReference>
<sequence>MPVRTCRGCGRKASRATLLRFVLVEGCLVEDQQAVLTGRGIYCCNDPVCRARLAKSKKIGNRTEPMR</sequence>
<accession>A0A7T6AQA1</accession>